<dbReference type="HOGENOM" id="CLU_026911_3_2_6"/>
<comment type="caution">
    <text evidence="8">The sequence shown here is derived from an EMBL/GenBank/DDBJ whole genome shotgun (WGS) entry which is preliminary data.</text>
</comment>
<evidence type="ECO:0000313" key="8">
    <source>
        <dbReference type="EMBL" id="EXF92752.1"/>
    </source>
</evidence>
<feature type="transmembrane region" description="Helical" evidence="7">
    <location>
        <begin position="268"/>
        <end position="292"/>
    </location>
</feature>
<feature type="transmembrane region" description="Helical" evidence="7">
    <location>
        <begin position="404"/>
        <end position="423"/>
    </location>
</feature>
<name>A0A010T5J7_PSEFL</name>
<dbReference type="OrthoDB" id="8538786at2"/>
<accession>A0A010T5J7</accession>
<dbReference type="EMBL" id="AFOY02000015">
    <property type="protein sequence ID" value="EXF92752.1"/>
    <property type="molecule type" value="Genomic_DNA"/>
</dbReference>
<dbReference type="eggNOG" id="COG2244">
    <property type="taxonomic scope" value="Bacteria"/>
</dbReference>
<evidence type="ECO:0000256" key="3">
    <source>
        <dbReference type="ARBA" id="ARBA00022475"/>
    </source>
</evidence>
<dbReference type="Pfam" id="PF13440">
    <property type="entry name" value="Polysacc_synt_3"/>
    <property type="match status" value="1"/>
</dbReference>
<keyword evidence="3" id="KW-1003">Cell membrane</keyword>
<keyword evidence="4 7" id="KW-0812">Transmembrane</keyword>
<evidence type="ECO:0000256" key="2">
    <source>
        <dbReference type="ARBA" id="ARBA00007430"/>
    </source>
</evidence>
<keyword evidence="6 7" id="KW-0472">Membrane</keyword>
<evidence type="ECO:0000256" key="1">
    <source>
        <dbReference type="ARBA" id="ARBA00004651"/>
    </source>
</evidence>
<feature type="transmembrane region" description="Helical" evidence="7">
    <location>
        <begin position="49"/>
        <end position="71"/>
    </location>
</feature>
<feature type="transmembrane region" description="Helical" evidence="7">
    <location>
        <begin position="342"/>
        <end position="361"/>
    </location>
</feature>
<dbReference type="RefSeq" id="WP_024264910.1">
    <property type="nucleotide sequence ID" value="NZ_AFOY02000015.1"/>
</dbReference>
<feature type="transmembrane region" description="Helical" evidence="7">
    <location>
        <begin position="165"/>
        <end position="185"/>
    </location>
</feature>
<comment type="similarity">
    <text evidence="2">Belongs to the polysaccharide synthase family.</text>
</comment>
<sequence>MPPIDLSPSVSLRRRAISAGAWNLGALVASQAIRLGGNLVMARLLMPEIFGVMIIATTVSVVLHLLSDVGLRQNIIQSPRGDDPVFLNTAWTVQILRGVVLFASTLLIAGFTWCAQVINLWSANSTYAAPELPLVLAFTGFTAIIFGFQSTKLDLAVRAFQQKKVVLLDFASQLAGLLVMLGIGYFTRSVWSLVIAGLVSAMVGTVIGHLWFQGPPNRLQWDRSALQELVVFGRWILLSSAVGVLAMYGDRIWFGGSMSATELGVYSIAVLILGTLQTAVLRLVGAVALPAFSEASRSNDTARLRVLYYRFRLIFDLALLFVCGVFLTVSPLIVGGLYDERYAAAGTMMAILSLSFFTLRYTVAHQVWLALGLTKYQAMDNIIRIVSLWVLLPLLLAIGGVKYAIWGVALHTFPTLVLVVYVNCRVGLFDLKRELVVLPMLAVGALCGELVLGVAKWL</sequence>
<dbReference type="PANTHER" id="PTHR30250">
    <property type="entry name" value="PST FAMILY PREDICTED COLANIC ACID TRANSPORTER"/>
    <property type="match status" value="1"/>
</dbReference>
<evidence type="ECO:0000256" key="5">
    <source>
        <dbReference type="ARBA" id="ARBA00022989"/>
    </source>
</evidence>
<evidence type="ECO:0000313" key="9">
    <source>
        <dbReference type="Proteomes" id="UP000022611"/>
    </source>
</evidence>
<comment type="subcellular location">
    <subcellularLocation>
        <location evidence="1">Cell membrane</location>
        <topology evidence="1">Multi-pass membrane protein</topology>
    </subcellularLocation>
</comment>
<organism evidence="8 9">
    <name type="scientific">Pseudomonas fluorescens HK44</name>
    <dbReference type="NCBI Taxonomy" id="1042209"/>
    <lineage>
        <taxon>Bacteria</taxon>
        <taxon>Pseudomonadati</taxon>
        <taxon>Pseudomonadota</taxon>
        <taxon>Gammaproteobacteria</taxon>
        <taxon>Pseudomonadales</taxon>
        <taxon>Pseudomonadaceae</taxon>
        <taxon>Pseudomonas</taxon>
    </lineage>
</organism>
<dbReference type="InterPro" id="IPR050833">
    <property type="entry name" value="Poly_Biosynth_Transport"/>
</dbReference>
<dbReference type="AlphaFoldDB" id="A0A010T5J7"/>
<evidence type="ECO:0000256" key="4">
    <source>
        <dbReference type="ARBA" id="ARBA00022692"/>
    </source>
</evidence>
<proteinExistence type="inferred from homology"/>
<reference evidence="8 9" key="1">
    <citation type="journal article" date="2011" name="J. Bacteriol.">
        <title>Draft genome sequence of the polycyclic aromatic hydrocarbon-degrading, genetically engineered bioluminescent bioreporter Pseudomonas fluorescens HK44.</title>
        <authorList>
            <person name="Chauhan A."/>
            <person name="Layton A.C."/>
            <person name="Williams D.E."/>
            <person name="Smartt A.E."/>
            <person name="Ripp S."/>
            <person name="Karpinets T.V."/>
            <person name="Brown S.D."/>
            <person name="Sayler G.S."/>
        </authorList>
    </citation>
    <scope>NUCLEOTIDE SEQUENCE [LARGE SCALE GENOMIC DNA]</scope>
    <source>
        <strain evidence="8 9">HK44</strain>
    </source>
</reference>
<dbReference type="PATRIC" id="fig|1042209.11.peg.3010"/>
<feature type="transmembrane region" description="Helical" evidence="7">
    <location>
        <begin position="99"/>
        <end position="122"/>
    </location>
</feature>
<keyword evidence="5 7" id="KW-1133">Transmembrane helix</keyword>
<feature type="transmembrane region" description="Helical" evidence="7">
    <location>
        <begin position="134"/>
        <end position="153"/>
    </location>
</feature>
<evidence type="ECO:0000256" key="7">
    <source>
        <dbReference type="SAM" id="Phobius"/>
    </source>
</evidence>
<feature type="transmembrane region" description="Helical" evidence="7">
    <location>
        <begin position="435"/>
        <end position="455"/>
    </location>
</feature>
<dbReference type="GO" id="GO:0005886">
    <property type="term" value="C:plasma membrane"/>
    <property type="evidence" value="ECO:0007669"/>
    <property type="project" value="UniProtKB-SubCell"/>
</dbReference>
<protein>
    <submittedName>
        <fullName evidence="8">Polysaccharide biosynthesis protein</fullName>
    </submittedName>
</protein>
<evidence type="ECO:0000256" key="6">
    <source>
        <dbReference type="ARBA" id="ARBA00023136"/>
    </source>
</evidence>
<dbReference type="Proteomes" id="UP000022611">
    <property type="component" value="Unassembled WGS sequence"/>
</dbReference>
<feature type="transmembrane region" description="Helical" evidence="7">
    <location>
        <begin position="313"/>
        <end position="336"/>
    </location>
</feature>
<feature type="transmembrane region" description="Helical" evidence="7">
    <location>
        <begin position="191"/>
        <end position="212"/>
    </location>
</feature>
<dbReference type="PANTHER" id="PTHR30250:SF10">
    <property type="entry name" value="LIPOPOLYSACCHARIDE BIOSYNTHESIS PROTEIN WZXC"/>
    <property type="match status" value="1"/>
</dbReference>
<feature type="transmembrane region" description="Helical" evidence="7">
    <location>
        <begin position="224"/>
        <end position="248"/>
    </location>
</feature>
<gene>
    <name evidence="8" type="ORF">HK44_003290</name>
</gene>
<feature type="transmembrane region" description="Helical" evidence="7">
    <location>
        <begin position="382"/>
        <end position="398"/>
    </location>
</feature>